<evidence type="ECO:0000256" key="1">
    <source>
        <dbReference type="SAM" id="SignalP"/>
    </source>
</evidence>
<protein>
    <submittedName>
        <fullName evidence="2">Uncharacterized protein</fullName>
    </submittedName>
</protein>
<name>A0A7S3K4K5_9STRA</name>
<feature type="signal peptide" evidence="1">
    <location>
        <begin position="1"/>
        <end position="20"/>
    </location>
</feature>
<accession>A0A7S3K4K5</accession>
<evidence type="ECO:0000313" key="2">
    <source>
        <dbReference type="EMBL" id="CAE0372408.1"/>
    </source>
</evidence>
<sequence length="498" mass="56293">MKLMKSIIAGVAFLVAGAHGFGMYTDERKKCSIKAMPIPDFDGPLIWVEMGHPMKMWGNDRQLITSTEEMTEAEGTYYTPFCFDPDTHSDGSCVIECKDGDWDYDTYCEWWDPETMMEKTIGTHFCRPYRETRLNTECTIDWTSDDVPPNGATQSYKEIWNKTLENMYLRQDVYWQEGFFNLPPINAPNDPTGFPVTAEAFLNTLGFGWSMLHAFSYTSAYPETPVDDIPFSNEMIYAAYYTPDVNNATTFADASEFPGFGPDPMGSTVLGDIWMPNGFGFNLSTFPALQATTWPNWGLLPTVVLTPLIDSGTDADVFDPCVWDSKYGGTMAFGMPSSCFIRHAIGSHYVSGNMFPYYPPLKDGTLDFFGVCTSSDIDNDGINRDAQKVFDAYPESSFSTLAEDFGGLDRPHAASGSLHLCIDWTDPEGVYEPFACLYNPTVLKLLDFENFWSIDPMLFFDYFHTPWNQCTKQQEGLCDWGEEGPPLDWPREWSPDDY</sequence>
<organism evidence="2">
    <name type="scientific">Aureoumbra lagunensis</name>
    <dbReference type="NCBI Taxonomy" id="44058"/>
    <lineage>
        <taxon>Eukaryota</taxon>
        <taxon>Sar</taxon>
        <taxon>Stramenopiles</taxon>
        <taxon>Ochrophyta</taxon>
        <taxon>Pelagophyceae</taxon>
        <taxon>Pelagomonadales</taxon>
        <taxon>Aureoumbra</taxon>
    </lineage>
</organism>
<feature type="chain" id="PRO_5030890243" evidence="1">
    <location>
        <begin position="21"/>
        <end position="498"/>
    </location>
</feature>
<dbReference type="AlphaFoldDB" id="A0A7S3K4K5"/>
<dbReference type="EMBL" id="HBIJ01020156">
    <property type="protein sequence ID" value="CAE0372408.1"/>
    <property type="molecule type" value="Transcribed_RNA"/>
</dbReference>
<proteinExistence type="predicted"/>
<reference evidence="2" key="1">
    <citation type="submission" date="2021-01" db="EMBL/GenBank/DDBJ databases">
        <authorList>
            <person name="Corre E."/>
            <person name="Pelletier E."/>
            <person name="Niang G."/>
            <person name="Scheremetjew M."/>
            <person name="Finn R."/>
            <person name="Kale V."/>
            <person name="Holt S."/>
            <person name="Cochrane G."/>
            <person name="Meng A."/>
            <person name="Brown T."/>
            <person name="Cohen L."/>
        </authorList>
    </citation>
    <scope>NUCLEOTIDE SEQUENCE</scope>
    <source>
        <strain evidence="2">CCMP1510</strain>
    </source>
</reference>
<keyword evidence="1" id="KW-0732">Signal</keyword>
<gene>
    <name evidence="2" type="ORF">ALAG00032_LOCUS13192</name>
</gene>